<evidence type="ECO:0000256" key="2">
    <source>
        <dbReference type="ARBA" id="ARBA00023125"/>
    </source>
</evidence>
<dbReference type="GO" id="GO:0045892">
    <property type="term" value="P:negative regulation of DNA-templated transcription"/>
    <property type="evidence" value="ECO:0007669"/>
    <property type="project" value="TreeGrafter"/>
</dbReference>
<comment type="caution">
    <text evidence="5">The sequence shown here is derived from an EMBL/GenBank/DDBJ whole genome shotgun (WGS) entry which is preliminary data.</text>
</comment>
<sequence length="240" mass="27960">MILNREKGAPPLYSQVETILRTDIEHGKYNKGDSFPTENMLMEEYQVSRVTIRQAMTALSQAGYIMSRRGIGTEVTYEKIDEHMKSVISFTDEMKQHNITMNTSYCKMEKITPSTRVAMALEIPKTDFCYRLTRVRNVQGSPLVYTITYLKCVVELPLDEKYYMKSLYKFLKDTYQIVIEKGKDTLEAALPSEEVQAFLEIGPAMPVFKRVRKTYLPENEVFEYSICYYPGNRYKYTVDL</sequence>
<dbReference type="InterPro" id="IPR011663">
    <property type="entry name" value="UTRA"/>
</dbReference>
<dbReference type="RefSeq" id="WP_227614832.1">
    <property type="nucleotide sequence ID" value="NZ_JAJEPR010000008.1"/>
</dbReference>
<dbReference type="InterPro" id="IPR036388">
    <property type="entry name" value="WH-like_DNA-bd_sf"/>
</dbReference>
<dbReference type="PRINTS" id="PR00035">
    <property type="entry name" value="HTHGNTR"/>
</dbReference>
<keyword evidence="2" id="KW-0238">DNA-binding</keyword>
<feature type="domain" description="HTH gntR-type" evidence="4">
    <location>
        <begin position="10"/>
        <end position="78"/>
    </location>
</feature>
<dbReference type="SMART" id="SM00345">
    <property type="entry name" value="HTH_GNTR"/>
    <property type="match status" value="1"/>
</dbReference>
<reference evidence="5 6" key="1">
    <citation type="submission" date="2021-10" db="EMBL/GenBank/DDBJ databases">
        <title>Anaerobic single-cell dispensing facilitates the cultivation of human gut bacteria.</title>
        <authorList>
            <person name="Afrizal A."/>
        </authorList>
    </citation>
    <scope>NUCLEOTIDE SEQUENCE [LARGE SCALE GENOMIC DNA]</scope>
    <source>
        <strain evidence="5 6">CLA-AA-H277</strain>
    </source>
</reference>
<dbReference type="GO" id="GO:0003677">
    <property type="term" value="F:DNA binding"/>
    <property type="evidence" value="ECO:0007669"/>
    <property type="project" value="UniProtKB-KW"/>
</dbReference>
<evidence type="ECO:0000256" key="3">
    <source>
        <dbReference type="ARBA" id="ARBA00023163"/>
    </source>
</evidence>
<dbReference type="SUPFAM" id="SSF46785">
    <property type="entry name" value="Winged helix' DNA-binding domain"/>
    <property type="match status" value="1"/>
</dbReference>
<dbReference type="SUPFAM" id="SSF64288">
    <property type="entry name" value="Chorismate lyase-like"/>
    <property type="match status" value="1"/>
</dbReference>
<dbReference type="AlphaFoldDB" id="A0AAE3J5Z1"/>
<evidence type="ECO:0000313" key="5">
    <source>
        <dbReference type="EMBL" id="MCC2189492.1"/>
    </source>
</evidence>
<dbReference type="SMART" id="SM00866">
    <property type="entry name" value="UTRA"/>
    <property type="match status" value="1"/>
</dbReference>
<protein>
    <submittedName>
        <fullName evidence="5">GntR family transcriptional regulator</fullName>
    </submittedName>
</protein>
<keyword evidence="1" id="KW-0805">Transcription regulation</keyword>
<dbReference type="InterPro" id="IPR028978">
    <property type="entry name" value="Chorismate_lyase_/UTRA_dom_sf"/>
</dbReference>
<dbReference type="Pfam" id="PF00392">
    <property type="entry name" value="GntR"/>
    <property type="match status" value="1"/>
</dbReference>
<keyword evidence="3" id="KW-0804">Transcription</keyword>
<evidence type="ECO:0000259" key="4">
    <source>
        <dbReference type="PROSITE" id="PS50949"/>
    </source>
</evidence>
<name>A0AAE3J5Z1_9FIRM</name>
<accession>A0AAE3J5Z1</accession>
<dbReference type="PANTHER" id="PTHR44846">
    <property type="entry name" value="MANNOSYL-D-GLYCERATE TRANSPORT/METABOLISM SYSTEM REPRESSOR MNGR-RELATED"/>
    <property type="match status" value="1"/>
</dbReference>
<dbReference type="InterPro" id="IPR000524">
    <property type="entry name" value="Tscrpt_reg_HTH_GntR"/>
</dbReference>
<evidence type="ECO:0000313" key="6">
    <source>
        <dbReference type="Proteomes" id="UP001197875"/>
    </source>
</evidence>
<dbReference type="InterPro" id="IPR050679">
    <property type="entry name" value="Bact_HTH_transcr_reg"/>
</dbReference>
<dbReference type="PROSITE" id="PS50949">
    <property type="entry name" value="HTH_GNTR"/>
    <property type="match status" value="1"/>
</dbReference>
<dbReference type="Gene3D" id="3.40.1410.10">
    <property type="entry name" value="Chorismate lyase-like"/>
    <property type="match status" value="1"/>
</dbReference>
<dbReference type="EMBL" id="JAJEPR010000008">
    <property type="protein sequence ID" value="MCC2189492.1"/>
    <property type="molecule type" value="Genomic_DNA"/>
</dbReference>
<keyword evidence="6" id="KW-1185">Reference proteome</keyword>
<evidence type="ECO:0000256" key="1">
    <source>
        <dbReference type="ARBA" id="ARBA00023015"/>
    </source>
</evidence>
<proteinExistence type="predicted"/>
<organism evidence="5 6">
    <name type="scientific">Fusicatenibacter faecihominis</name>
    <dbReference type="NCBI Taxonomy" id="2881276"/>
    <lineage>
        <taxon>Bacteria</taxon>
        <taxon>Bacillati</taxon>
        <taxon>Bacillota</taxon>
        <taxon>Clostridia</taxon>
        <taxon>Lachnospirales</taxon>
        <taxon>Lachnospiraceae</taxon>
        <taxon>Fusicatenibacter</taxon>
    </lineage>
</organism>
<gene>
    <name evidence="5" type="ORF">LKD71_06700</name>
</gene>
<dbReference type="InterPro" id="IPR036390">
    <property type="entry name" value="WH_DNA-bd_sf"/>
</dbReference>
<dbReference type="Pfam" id="PF07702">
    <property type="entry name" value="UTRA"/>
    <property type="match status" value="1"/>
</dbReference>
<dbReference type="Proteomes" id="UP001197875">
    <property type="component" value="Unassembled WGS sequence"/>
</dbReference>
<dbReference type="GO" id="GO:0003700">
    <property type="term" value="F:DNA-binding transcription factor activity"/>
    <property type="evidence" value="ECO:0007669"/>
    <property type="project" value="InterPro"/>
</dbReference>
<dbReference type="Gene3D" id="1.10.10.10">
    <property type="entry name" value="Winged helix-like DNA-binding domain superfamily/Winged helix DNA-binding domain"/>
    <property type="match status" value="1"/>
</dbReference>
<dbReference type="PANTHER" id="PTHR44846:SF1">
    <property type="entry name" value="MANNOSYL-D-GLYCERATE TRANSPORT_METABOLISM SYSTEM REPRESSOR MNGR-RELATED"/>
    <property type="match status" value="1"/>
</dbReference>
<dbReference type="CDD" id="cd07377">
    <property type="entry name" value="WHTH_GntR"/>
    <property type="match status" value="1"/>
</dbReference>